<keyword evidence="3 5" id="KW-0175">Coiled coil</keyword>
<dbReference type="InterPro" id="IPR040026">
    <property type="entry name" value="FliD"/>
</dbReference>
<comment type="caution">
    <text evidence="8">The sequence shown here is derived from an EMBL/GenBank/DDBJ whole genome shotgun (WGS) entry which is preliminary data.</text>
</comment>
<accession>A0A396SI01</accession>
<dbReference type="Pfam" id="PF02465">
    <property type="entry name" value="FliD_N"/>
    <property type="match status" value="1"/>
</dbReference>
<dbReference type="GO" id="GO:0009421">
    <property type="term" value="C:bacterial-type flagellum filament cap"/>
    <property type="evidence" value="ECO:0007669"/>
    <property type="project" value="InterPro"/>
</dbReference>
<dbReference type="Pfam" id="PF07195">
    <property type="entry name" value="FliD_C"/>
    <property type="match status" value="1"/>
</dbReference>
<comment type="function">
    <text evidence="5">Required for morphogenesis and for the elongation of the flagellar filament by facilitating polymerization of the flagellin monomers at the tip of growing filament. Forms a capping structure, which prevents flagellin subunits (transported through the central channel of the flagellum) from leaking out without polymerization at the distal end.</text>
</comment>
<dbReference type="RefSeq" id="WP_118874938.1">
    <property type="nucleotide sequence ID" value="NZ_QWEI01000001.1"/>
</dbReference>
<evidence type="ECO:0000256" key="2">
    <source>
        <dbReference type="ARBA" id="ARBA00011255"/>
    </source>
</evidence>
<dbReference type="InterPro" id="IPR003481">
    <property type="entry name" value="FliD_N"/>
</dbReference>
<dbReference type="Proteomes" id="UP000265692">
    <property type="component" value="Unassembled WGS sequence"/>
</dbReference>
<dbReference type="GO" id="GO:0005576">
    <property type="term" value="C:extracellular region"/>
    <property type="evidence" value="ECO:0007669"/>
    <property type="project" value="UniProtKB-SubCell"/>
</dbReference>
<proteinExistence type="inferred from homology"/>
<evidence type="ECO:0000259" key="6">
    <source>
        <dbReference type="Pfam" id="PF02465"/>
    </source>
</evidence>
<evidence type="ECO:0000313" key="9">
    <source>
        <dbReference type="Proteomes" id="UP000265692"/>
    </source>
</evidence>
<keyword evidence="5" id="KW-0964">Secreted</keyword>
<dbReference type="OrthoDB" id="9776025at2"/>
<dbReference type="PANTHER" id="PTHR30288:SF0">
    <property type="entry name" value="FLAGELLAR HOOK-ASSOCIATED PROTEIN 2"/>
    <property type="match status" value="1"/>
</dbReference>
<dbReference type="PANTHER" id="PTHR30288">
    <property type="entry name" value="FLAGELLAR CAP/ASSEMBLY PROTEIN FLID"/>
    <property type="match status" value="1"/>
</dbReference>
<reference evidence="8 9" key="1">
    <citation type="submission" date="2018-08" db="EMBL/GenBank/DDBJ databases">
        <title>Lysinibacillus sp. YLB-03 draft genome sequence.</title>
        <authorList>
            <person name="Yu L."/>
        </authorList>
    </citation>
    <scope>NUCLEOTIDE SEQUENCE [LARGE SCALE GENOMIC DNA]</scope>
    <source>
        <strain evidence="8 9">YLB-03</strain>
    </source>
</reference>
<feature type="domain" description="Flagellar hook-associated protein 2 C-terminal" evidence="7">
    <location>
        <begin position="323"/>
        <end position="599"/>
    </location>
</feature>
<dbReference type="GO" id="GO:0009424">
    <property type="term" value="C:bacterial-type flagellum hook"/>
    <property type="evidence" value="ECO:0007669"/>
    <property type="project" value="UniProtKB-UniRule"/>
</dbReference>
<keyword evidence="4 5" id="KW-0975">Bacterial flagellum</keyword>
<comment type="subcellular location">
    <subcellularLocation>
        <location evidence="5">Secreted</location>
    </subcellularLocation>
    <subcellularLocation>
        <location evidence="5">Bacterial flagellum</location>
    </subcellularLocation>
</comment>
<dbReference type="EMBL" id="QWEI01000001">
    <property type="protein sequence ID" value="RHW39928.1"/>
    <property type="molecule type" value="Genomic_DNA"/>
</dbReference>
<comment type="subunit">
    <text evidence="2 5">Homopentamer.</text>
</comment>
<protein>
    <recommendedName>
        <fullName evidence="5">Flagellar hook-associated protein 2</fullName>
        <shortName evidence="5">HAP2</shortName>
    </recommendedName>
    <alternativeName>
        <fullName evidence="5">Flagellar cap protein</fullName>
    </alternativeName>
</protein>
<dbReference type="GO" id="GO:0007155">
    <property type="term" value="P:cell adhesion"/>
    <property type="evidence" value="ECO:0007669"/>
    <property type="project" value="InterPro"/>
</dbReference>
<name>A0A396SI01_9BACL</name>
<gene>
    <name evidence="8" type="ORF">D1B33_03520</name>
</gene>
<evidence type="ECO:0000256" key="1">
    <source>
        <dbReference type="ARBA" id="ARBA00009764"/>
    </source>
</evidence>
<evidence type="ECO:0000256" key="4">
    <source>
        <dbReference type="ARBA" id="ARBA00023143"/>
    </source>
</evidence>
<dbReference type="InterPro" id="IPR010809">
    <property type="entry name" value="FliD_C"/>
</dbReference>
<sequence>MANVSGNYSYLQTANSRITGLASGMDTESMVEKLMKAESAQMEKLQQQKQKYEWKRDAYRDVNKKLSTFSDNLFDKFALQRDFSSKTVSVSDSSKLSVTAGASATGTLSIEKVDRLATSASKSVSLTLEQFGFTGGTGSLASFKVDGVDVTVSYSKTDTLDQLVGKLQKITGLEKAVIKDGVISLGTDKVEVGSATNFFKKLGFDLGANPTSTTKVPSKSDITLKSFGLTSDGTVMVKILQSDGTLKETTIDYKSTDTLDSFLKNLNNSGAGLTVLSSKGAISITANATGSIAGGAIQVSQDSQGLFQKLGFLTSTTGMIKDGANAEYTVNGLAMESTSNTFSISGYSITLKEKFDSTLTTPITISSSIDVDAMVDKVKDFITTYNELIQSLNDKVSETKYRDFKPLTDAQRTEMTDDQITKWEEKAKSGILRSDSTVKNALSNLRETLYQSVEGVDEKYNALYKIGITTTSTYNDGGKIRISDEDALREALTKDPDSVIKLFTLNDTSDNKDTDANHDGNPKTGMGIIAQLRKVADNAVKAIEVTAGKSTSTENAYTLGKQLININKSIDDWKDRLKDIENRYWRQFSAMEDAIQRANSQASYFM</sequence>
<evidence type="ECO:0000313" key="8">
    <source>
        <dbReference type="EMBL" id="RHW39928.1"/>
    </source>
</evidence>
<evidence type="ECO:0000256" key="3">
    <source>
        <dbReference type="ARBA" id="ARBA00023054"/>
    </source>
</evidence>
<feature type="domain" description="Flagellar hook-associated protein 2 N-terminal" evidence="6">
    <location>
        <begin position="23"/>
        <end position="119"/>
    </location>
</feature>
<evidence type="ECO:0000256" key="5">
    <source>
        <dbReference type="RuleBase" id="RU362066"/>
    </source>
</evidence>
<dbReference type="GO" id="GO:0071973">
    <property type="term" value="P:bacterial-type flagellum-dependent cell motility"/>
    <property type="evidence" value="ECO:0007669"/>
    <property type="project" value="TreeGrafter"/>
</dbReference>
<dbReference type="AlphaFoldDB" id="A0A396SI01"/>
<evidence type="ECO:0000259" key="7">
    <source>
        <dbReference type="Pfam" id="PF07195"/>
    </source>
</evidence>
<organism evidence="8 9">
    <name type="scientific">Ureibacillus yapensis</name>
    <dbReference type="NCBI Taxonomy" id="2304605"/>
    <lineage>
        <taxon>Bacteria</taxon>
        <taxon>Bacillati</taxon>
        <taxon>Bacillota</taxon>
        <taxon>Bacilli</taxon>
        <taxon>Bacillales</taxon>
        <taxon>Caryophanaceae</taxon>
        <taxon>Ureibacillus</taxon>
    </lineage>
</organism>
<keyword evidence="9" id="KW-1185">Reference proteome</keyword>
<feature type="coiled-coil region" evidence="5">
    <location>
        <begin position="35"/>
        <end position="62"/>
    </location>
</feature>
<comment type="similarity">
    <text evidence="1 5">Belongs to the FliD family.</text>
</comment>